<dbReference type="Gene3D" id="2.40.260.10">
    <property type="entry name" value="Sortase"/>
    <property type="match status" value="1"/>
</dbReference>
<dbReference type="RefSeq" id="WP_185938535.1">
    <property type="nucleotide sequence ID" value="NZ_FXTJ01000014.1"/>
</dbReference>
<protein>
    <submittedName>
        <fullName evidence="2">Sortase family protein</fullName>
    </submittedName>
</protein>
<keyword evidence="1" id="KW-0378">Hydrolase</keyword>
<sequence>MRSVARELSGQRLPLLVFLVVLLAGAGVFVWTARPAADAAASTPVTSLVAVPATGEVPALPAAGAPADGPVVPGRIAVPAIGVDTAVESRGTVRYENPFTGRTVDGYGVPRSMRTTSWWSDGPAPGSGQMAVLLGHAGTDGGAVFDRLPELAPGDEVLLVDAGGAYLRLEVLGEPVTGLDKATSALADTLNGHPADADLALVTCGGEYDEAAGASEDNTVVFARIV</sequence>
<dbReference type="GO" id="GO:0016787">
    <property type="term" value="F:hydrolase activity"/>
    <property type="evidence" value="ECO:0007669"/>
    <property type="project" value="UniProtKB-KW"/>
</dbReference>
<evidence type="ECO:0000313" key="2">
    <source>
        <dbReference type="EMBL" id="SMO98788.1"/>
    </source>
</evidence>
<accession>A0A521FRG1</accession>
<dbReference type="InterPro" id="IPR023365">
    <property type="entry name" value="Sortase_dom-sf"/>
</dbReference>
<dbReference type="AlphaFoldDB" id="A0A521FRG1"/>
<dbReference type="InterPro" id="IPR042001">
    <property type="entry name" value="Sortase_F"/>
</dbReference>
<gene>
    <name evidence="2" type="ORF">SAMN06273567_11458</name>
</gene>
<keyword evidence="3" id="KW-1185">Reference proteome</keyword>
<evidence type="ECO:0000256" key="1">
    <source>
        <dbReference type="ARBA" id="ARBA00022801"/>
    </source>
</evidence>
<dbReference type="Pfam" id="PF04203">
    <property type="entry name" value="Sortase"/>
    <property type="match status" value="1"/>
</dbReference>
<proteinExistence type="predicted"/>
<dbReference type="Proteomes" id="UP000317484">
    <property type="component" value="Unassembled WGS sequence"/>
</dbReference>
<organism evidence="2 3">
    <name type="scientific">Geodermatophilus aquaeductus</name>
    <dbReference type="NCBI Taxonomy" id="1564161"/>
    <lineage>
        <taxon>Bacteria</taxon>
        <taxon>Bacillati</taxon>
        <taxon>Actinomycetota</taxon>
        <taxon>Actinomycetes</taxon>
        <taxon>Geodermatophilales</taxon>
        <taxon>Geodermatophilaceae</taxon>
        <taxon>Geodermatophilus</taxon>
    </lineage>
</organism>
<dbReference type="EMBL" id="FXTJ01000014">
    <property type="protein sequence ID" value="SMO98788.1"/>
    <property type="molecule type" value="Genomic_DNA"/>
</dbReference>
<reference evidence="2 3" key="1">
    <citation type="submission" date="2017-05" db="EMBL/GenBank/DDBJ databases">
        <authorList>
            <person name="Varghese N."/>
            <person name="Submissions S."/>
        </authorList>
    </citation>
    <scope>NUCLEOTIDE SEQUENCE [LARGE SCALE GENOMIC DNA]</scope>
    <source>
        <strain evidence="2 3">DSM 46834</strain>
    </source>
</reference>
<name>A0A521FRG1_9ACTN</name>
<dbReference type="CDD" id="cd05829">
    <property type="entry name" value="Sortase_F"/>
    <property type="match status" value="1"/>
</dbReference>
<dbReference type="SUPFAM" id="SSF63817">
    <property type="entry name" value="Sortase"/>
    <property type="match status" value="1"/>
</dbReference>
<evidence type="ECO:0000313" key="3">
    <source>
        <dbReference type="Proteomes" id="UP000317484"/>
    </source>
</evidence>
<dbReference type="InterPro" id="IPR005754">
    <property type="entry name" value="Sortase"/>
</dbReference>